<organism evidence="2 3">
    <name type="scientific">Giardia duodenalis assemblage B</name>
    <dbReference type="NCBI Taxonomy" id="1394984"/>
    <lineage>
        <taxon>Eukaryota</taxon>
        <taxon>Metamonada</taxon>
        <taxon>Diplomonadida</taxon>
        <taxon>Hexamitidae</taxon>
        <taxon>Giardiinae</taxon>
        <taxon>Giardia</taxon>
    </lineage>
</organism>
<evidence type="ECO:0000256" key="1">
    <source>
        <dbReference type="SAM" id="MobiDB-lite"/>
    </source>
</evidence>
<feature type="compositionally biased region" description="Basic and acidic residues" evidence="1">
    <location>
        <begin position="478"/>
        <end position="487"/>
    </location>
</feature>
<feature type="region of interest" description="Disordered" evidence="1">
    <location>
        <begin position="415"/>
        <end position="497"/>
    </location>
</feature>
<gene>
    <name evidence="2" type="ORF">QR46_1050</name>
</gene>
<accession>A0A132NZ01</accession>
<dbReference type="EMBL" id="JXTI01000019">
    <property type="protein sequence ID" value="KWX14922.1"/>
    <property type="molecule type" value="Genomic_DNA"/>
</dbReference>
<dbReference type="AlphaFoldDB" id="A0A132NZ01"/>
<feature type="compositionally biased region" description="Polar residues" evidence="1">
    <location>
        <begin position="354"/>
        <end position="374"/>
    </location>
</feature>
<proteinExistence type="predicted"/>
<reference evidence="2 3" key="1">
    <citation type="journal article" date="2015" name="Mol. Biochem. Parasitol.">
        <title>Identification of polymorphic genes for use in assemblage B genotyping assays through comparative genomics of multiple assemblage B Giardia duodenalis isolates.</title>
        <authorList>
            <person name="Wielinga C."/>
            <person name="Thompson R.C."/>
            <person name="Monis P."/>
            <person name="Ryan U."/>
        </authorList>
    </citation>
    <scope>NUCLEOTIDE SEQUENCE [LARGE SCALE GENOMIC DNA]</scope>
    <source>
        <strain evidence="2 3">BAH15c1</strain>
    </source>
</reference>
<dbReference type="OrthoDB" id="10252418at2759"/>
<feature type="region of interest" description="Disordered" evidence="1">
    <location>
        <begin position="351"/>
        <end position="374"/>
    </location>
</feature>
<feature type="compositionally biased region" description="Basic and acidic residues" evidence="1">
    <location>
        <begin position="421"/>
        <end position="448"/>
    </location>
</feature>
<evidence type="ECO:0000313" key="3">
    <source>
        <dbReference type="Proteomes" id="UP000070089"/>
    </source>
</evidence>
<evidence type="ECO:0000313" key="2">
    <source>
        <dbReference type="EMBL" id="KWX14922.1"/>
    </source>
</evidence>
<dbReference type="VEuPathDB" id="GiardiaDB:QR46_1050"/>
<protein>
    <submittedName>
        <fullName evidence="2">Uncharacterized protein</fullName>
    </submittedName>
</protein>
<name>A0A132NZ01_GIAIN</name>
<comment type="caution">
    <text evidence="2">The sequence shown here is derived from an EMBL/GenBank/DDBJ whole genome shotgun (WGS) entry which is preliminary data.</text>
</comment>
<sequence length="598" mass="67055">MATNLVTSLADLLDRTQRKQIYNAVSALTAILAPDKDPMSGITRGQSEASVVGEIANMLFGLACFSVRIPSQLVHFLHVAATKKNLFFRCKHSQGHWSFSFLVKGSEQTKVTLNRAPCNVDLQRRTRYVQTQFVEVFKTDTSISSGLLAILWPGFAAEYRPSYIEREVPLPVHKATYTLTPSQDGIAASSYILGNAWVSSTHKNKVAVTESYVYSTKHVSVRKQVLSAAISIYDNANSAYTSNTTGKELVELYRERKFRLDSHQLSRKEELRHDSTLSGLYSTSLTLRNPYYHFAFTVVPSAYDFPVICDRVNPLNFRPVKIQHTSLQINRFDTFDNVRIYLCSLRDTMERGSENATPQPRGSLASTRNNSGTETAYEYGRYPQAHHTREPVITQATLETIVPDGNAMEAAVLRMTNSRPKRPESAEETGKRSSGDRGNRGKDMDLHTSELIGVNLPRKRPKSTEIKRNSRPSSKKAQQGEEARSTDVAHNNNFKLSRPDTLVQTPVLGTHPSQHNRSSMNKHHCVYTQSIQHVDRFLSFMSATAQCVANVENEQKRNVLMRAISKSVQGLLAENDVDTFELFGFDSTHANANTVQDL</sequence>
<dbReference type="Proteomes" id="UP000070089">
    <property type="component" value="Unassembled WGS sequence"/>
</dbReference>